<evidence type="ECO:0000313" key="1">
    <source>
        <dbReference type="EMBL" id="MEJ8671914.1"/>
    </source>
</evidence>
<protein>
    <submittedName>
        <fullName evidence="1">RusA family crossover junction endodeoxyribonuclease</fullName>
    </submittedName>
</protein>
<reference evidence="1 2" key="1">
    <citation type="submission" date="2024-03" db="EMBL/GenBank/DDBJ databases">
        <title>Novel Streptomyces species of biotechnological and ecological value are a feature of Machair soil.</title>
        <authorList>
            <person name="Prole J.R."/>
            <person name="Goodfellow M."/>
            <person name="Allenby N."/>
            <person name="Ward A.C."/>
        </authorList>
    </citation>
    <scope>NUCLEOTIDE SEQUENCE [LARGE SCALE GENOMIC DNA]</scope>
    <source>
        <strain evidence="1 2">MS1.AVA.1</strain>
    </source>
</reference>
<dbReference type="SUPFAM" id="SSF103084">
    <property type="entry name" value="Holliday junction resolvase RusA"/>
    <property type="match status" value="1"/>
</dbReference>
<comment type="caution">
    <text evidence="1">The sequence shown here is derived from an EMBL/GenBank/DDBJ whole genome shotgun (WGS) entry which is preliminary data.</text>
</comment>
<name>A0ABU8USP1_9ACTN</name>
<accession>A0ABU8USP1</accession>
<evidence type="ECO:0000313" key="2">
    <source>
        <dbReference type="Proteomes" id="UP001376459"/>
    </source>
</evidence>
<dbReference type="InterPro" id="IPR036614">
    <property type="entry name" value="RusA-like_sf"/>
</dbReference>
<keyword evidence="2" id="KW-1185">Reference proteome</keyword>
<gene>
    <name evidence="1" type="ORF">WKI71_36790</name>
</gene>
<dbReference type="EMBL" id="JBBKAK010000001">
    <property type="protein sequence ID" value="MEJ8671914.1"/>
    <property type="molecule type" value="Genomic_DNA"/>
</dbReference>
<sequence>MTIQPLIQTRPLVESRPLALAVPAAGSTAPAITITVHGLPAPQGSKRHVGNGVMIESSKKVKPWRQDVKHAALAITEAVDDWTVLDGPLAVAMTFTFDRPKGHYRTGRNAHLLRDAAPTRPAGMPDLSKIVRSTEDALTGVVWKDDARVVEYRRLGKFYAGTTADDVLAAPGCVIRVWPLAEAVAL</sequence>
<organism evidence="1 2">
    <name type="scientific">Streptomyces machairae</name>
    <dbReference type="NCBI Taxonomy" id="3134109"/>
    <lineage>
        <taxon>Bacteria</taxon>
        <taxon>Bacillati</taxon>
        <taxon>Actinomycetota</taxon>
        <taxon>Actinomycetes</taxon>
        <taxon>Kitasatosporales</taxon>
        <taxon>Streptomycetaceae</taxon>
        <taxon>Streptomyces</taxon>
    </lineage>
</organism>
<dbReference type="Pfam" id="PF05866">
    <property type="entry name" value="RusA"/>
    <property type="match status" value="1"/>
</dbReference>
<dbReference type="Gene3D" id="3.30.1330.70">
    <property type="entry name" value="Holliday junction resolvase RusA"/>
    <property type="match status" value="1"/>
</dbReference>
<dbReference type="Proteomes" id="UP001376459">
    <property type="component" value="Unassembled WGS sequence"/>
</dbReference>
<proteinExistence type="predicted"/>
<dbReference type="InterPro" id="IPR008822">
    <property type="entry name" value="Endonuclease_RusA-like"/>
</dbReference>